<protein>
    <submittedName>
        <fullName evidence="2">Uncharacterized protein</fullName>
    </submittedName>
</protein>
<dbReference type="AlphaFoldDB" id="A0A256JBR0"/>
<feature type="region of interest" description="Disordered" evidence="1">
    <location>
        <begin position="65"/>
        <end position="84"/>
    </location>
</feature>
<reference evidence="2 3" key="1">
    <citation type="journal article" date="2014" name="Front. Microbiol.">
        <title>Population and genomic analysis of the genus Halorubrum.</title>
        <authorList>
            <person name="Fullmer M.S."/>
            <person name="Soucy S.M."/>
            <person name="Swithers K.S."/>
            <person name="Makkay A.M."/>
            <person name="Wheeler R."/>
            <person name="Ventosa A."/>
            <person name="Gogarten J.P."/>
            <person name="Papke R.T."/>
        </authorList>
    </citation>
    <scope>NUCLEOTIDE SEQUENCE [LARGE SCALE GENOMIC DNA]</scope>
    <source>
        <strain evidence="2 3">Ga2p</strain>
    </source>
</reference>
<dbReference type="Proteomes" id="UP000215607">
    <property type="component" value="Unassembled WGS sequence"/>
</dbReference>
<proteinExistence type="predicted"/>
<sequence length="84" mass="8176">MVVYVLRSSDDRVDRVTDALGDDLSGNAGAPIRDDADVPAAACLHEIATHADGDLGVPPVDWGDAVNSASGGGSSGAAGAAAAT</sequence>
<evidence type="ECO:0000313" key="3">
    <source>
        <dbReference type="Proteomes" id="UP000215607"/>
    </source>
</evidence>
<evidence type="ECO:0000313" key="2">
    <source>
        <dbReference type="EMBL" id="OYR66191.1"/>
    </source>
</evidence>
<gene>
    <name evidence="2" type="ORF">DJ79_13280</name>
</gene>
<dbReference type="EMBL" id="NHPA01000065">
    <property type="protein sequence ID" value="OYR66191.1"/>
    <property type="molecule type" value="Genomic_DNA"/>
</dbReference>
<accession>A0A256JBR0</accession>
<name>A0A256JBR0_HALEZ</name>
<comment type="caution">
    <text evidence="2">The sequence shown here is derived from an EMBL/GenBank/DDBJ whole genome shotgun (WGS) entry which is preliminary data.</text>
</comment>
<evidence type="ECO:0000256" key="1">
    <source>
        <dbReference type="SAM" id="MobiDB-lite"/>
    </source>
</evidence>
<organism evidence="2 3">
    <name type="scientific">Halorubrum ezzemoulense</name>
    <name type="common">Halorubrum chaoviator</name>
    <dbReference type="NCBI Taxonomy" id="337243"/>
    <lineage>
        <taxon>Archaea</taxon>
        <taxon>Methanobacteriati</taxon>
        <taxon>Methanobacteriota</taxon>
        <taxon>Stenosarchaea group</taxon>
        <taxon>Halobacteria</taxon>
        <taxon>Halobacteriales</taxon>
        <taxon>Haloferacaceae</taxon>
        <taxon>Halorubrum</taxon>
    </lineage>
</organism>